<dbReference type="RefSeq" id="WP_353318080.1">
    <property type="nucleotide sequence ID" value="NZ_BAABVV010000036.1"/>
</dbReference>
<reference evidence="1 2" key="1">
    <citation type="submission" date="2024-03" db="EMBL/GenBank/DDBJ databases">
        <title>Inconsistent identification of Apilactobacillus kunkeei-related strains obtained by well-developed overall genome related indices.</title>
        <authorList>
            <person name="Maeno S."/>
            <person name="Endo A."/>
        </authorList>
    </citation>
    <scope>NUCLEOTIDE SEQUENCE [LARGE SCALE GENOMIC DNA]</scope>
    <source>
        <strain evidence="1 2">20H-10</strain>
    </source>
</reference>
<comment type="caution">
    <text evidence="1">The sequence shown here is derived from an EMBL/GenBank/DDBJ whole genome shotgun (WGS) entry which is preliminary data.</text>
</comment>
<dbReference type="NCBIfam" id="TIGR00481">
    <property type="entry name" value="YbhB/YbcL family Raf kinase inhibitor-like protein"/>
    <property type="match status" value="1"/>
</dbReference>
<evidence type="ECO:0000313" key="1">
    <source>
        <dbReference type="EMBL" id="GAA6114526.1"/>
    </source>
</evidence>
<name>A0ABP9ZIA6_9LACO</name>
<dbReference type="Pfam" id="PF01161">
    <property type="entry name" value="PBP"/>
    <property type="match status" value="1"/>
</dbReference>
<dbReference type="InterPro" id="IPR036610">
    <property type="entry name" value="PEBP-like_sf"/>
</dbReference>
<evidence type="ECO:0000313" key="2">
    <source>
        <dbReference type="Proteomes" id="UP001438112"/>
    </source>
</evidence>
<dbReference type="InterPro" id="IPR008914">
    <property type="entry name" value="PEBP"/>
</dbReference>
<dbReference type="CDD" id="cd00865">
    <property type="entry name" value="PEBP_bact_arch"/>
    <property type="match status" value="1"/>
</dbReference>
<dbReference type="EMBL" id="BAABVV010000036">
    <property type="protein sequence ID" value="GAA6114526.1"/>
    <property type="molecule type" value="Genomic_DNA"/>
</dbReference>
<dbReference type="GO" id="GO:0004860">
    <property type="term" value="F:protein kinase inhibitor activity"/>
    <property type="evidence" value="ECO:0007669"/>
    <property type="project" value="UniProtKB-KW"/>
</dbReference>
<keyword evidence="2" id="KW-1185">Reference proteome</keyword>
<dbReference type="SUPFAM" id="SSF49777">
    <property type="entry name" value="PEBP-like"/>
    <property type="match status" value="1"/>
</dbReference>
<proteinExistence type="predicted"/>
<protein>
    <submittedName>
        <fullName evidence="1">YbhB/YbcL family Raf kinase inhibitor-like protein</fullName>
    </submittedName>
</protein>
<keyword evidence="1" id="KW-0649">Protein kinase inhibitor</keyword>
<sequence>MKIEVKLDNNRLPDKYTRHAAVEYMDHDFPVVSFPFSIKDVPAGTKEIAFALTDLDSIPVCGFEWIHWLVAGLDGHDVDVPEDASRNNPLNWTQGYNSSAGHIYDMKDQPISQHYMGPKPPSGVHDYTLTVYALDTKLNFNDGFWYNELIHNMAGHIIEEVKVDLPVENN</sequence>
<dbReference type="Gene3D" id="3.90.280.10">
    <property type="entry name" value="PEBP-like"/>
    <property type="match status" value="1"/>
</dbReference>
<dbReference type="InterPro" id="IPR005247">
    <property type="entry name" value="YbhB_YbcL/LppC-like"/>
</dbReference>
<dbReference type="Proteomes" id="UP001438112">
    <property type="component" value="Unassembled WGS sequence"/>
</dbReference>
<gene>
    <name evidence="1" type="ORF">AP20H10_08890</name>
</gene>
<organism evidence="1 2">
    <name type="scientific">Apilactobacillus apinorum</name>
    <dbReference type="NCBI Taxonomy" id="1218495"/>
    <lineage>
        <taxon>Bacteria</taxon>
        <taxon>Bacillati</taxon>
        <taxon>Bacillota</taxon>
        <taxon>Bacilli</taxon>
        <taxon>Lactobacillales</taxon>
        <taxon>Lactobacillaceae</taxon>
        <taxon>Apilactobacillus</taxon>
    </lineage>
</organism>
<accession>A0ABP9ZIA6</accession>